<dbReference type="SUPFAM" id="SSF52540">
    <property type="entry name" value="P-loop containing nucleoside triphosphate hydrolases"/>
    <property type="match status" value="1"/>
</dbReference>
<keyword evidence="1" id="KW-0547">Nucleotide-binding</keyword>
<reference evidence="4 5" key="1">
    <citation type="submission" date="2019-08" db="EMBL/GenBank/DDBJ databases">
        <title>In-depth cultivation of the pig gut microbiome towards novel bacterial diversity and tailored functional studies.</title>
        <authorList>
            <person name="Wylensek D."/>
            <person name="Hitch T.C.A."/>
            <person name="Clavel T."/>
        </authorList>
    </citation>
    <scope>NUCLEOTIDE SEQUENCE [LARGE SCALE GENOMIC DNA]</scope>
    <source>
        <strain evidence="4 5">Oil+RF-744-GAM-WT-6</strain>
    </source>
</reference>
<dbReference type="InterPro" id="IPR017871">
    <property type="entry name" value="ABC_transporter-like_CS"/>
</dbReference>
<dbReference type="InterPro" id="IPR003439">
    <property type="entry name" value="ABC_transporter-like_ATP-bd"/>
</dbReference>
<dbReference type="RefSeq" id="WP_105303575.1">
    <property type="nucleotide sequence ID" value="NZ_JAQXPC010000027.1"/>
</dbReference>
<evidence type="ECO:0000256" key="1">
    <source>
        <dbReference type="ARBA" id="ARBA00022741"/>
    </source>
</evidence>
<dbReference type="PROSITE" id="PS50893">
    <property type="entry name" value="ABC_TRANSPORTER_2"/>
    <property type="match status" value="1"/>
</dbReference>
<evidence type="ECO:0000256" key="2">
    <source>
        <dbReference type="ARBA" id="ARBA00022840"/>
    </source>
</evidence>
<evidence type="ECO:0000259" key="3">
    <source>
        <dbReference type="PROSITE" id="PS50893"/>
    </source>
</evidence>
<accession>A0A7X2TFC9</accession>
<dbReference type="Proteomes" id="UP000461880">
    <property type="component" value="Unassembled WGS sequence"/>
</dbReference>
<evidence type="ECO:0000313" key="4">
    <source>
        <dbReference type="EMBL" id="MSS57306.1"/>
    </source>
</evidence>
<protein>
    <submittedName>
        <fullName evidence="4">ATP-binding cassette domain-containing protein</fullName>
    </submittedName>
</protein>
<dbReference type="GO" id="GO:0005524">
    <property type="term" value="F:ATP binding"/>
    <property type="evidence" value="ECO:0007669"/>
    <property type="project" value="UniProtKB-KW"/>
</dbReference>
<dbReference type="PANTHER" id="PTHR42798">
    <property type="entry name" value="LIPOPROTEIN-RELEASING SYSTEM ATP-BINDING PROTEIN LOLD"/>
    <property type="match status" value="1"/>
</dbReference>
<dbReference type="InterPro" id="IPR003593">
    <property type="entry name" value="AAA+_ATPase"/>
</dbReference>
<dbReference type="Gene3D" id="3.40.50.300">
    <property type="entry name" value="P-loop containing nucleotide triphosphate hydrolases"/>
    <property type="match status" value="1"/>
</dbReference>
<dbReference type="EMBL" id="VUMN01000001">
    <property type="protein sequence ID" value="MSS57306.1"/>
    <property type="molecule type" value="Genomic_DNA"/>
</dbReference>
<proteinExistence type="predicted"/>
<dbReference type="GO" id="GO:0016887">
    <property type="term" value="F:ATP hydrolysis activity"/>
    <property type="evidence" value="ECO:0007669"/>
    <property type="project" value="InterPro"/>
</dbReference>
<keyword evidence="2 4" id="KW-0067">ATP-binding</keyword>
<dbReference type="AlphaFoldDB" id="A0A7X2TFC9"/>
<dbReference type="PROSITE" id="PS00211">
    <property type="entry name" value="ABC_TRANSPORTER_1"/>
    <property type="match status" value="1"/>
</dbReference>
<dbReference type="InterPro" id="IPR027417">
    <property type="entry name" value="P-loop_NTPase"/>
</dbReference>
<organism evidence="4 5">
    <name type="scientific">Stecheria intestinalis</name>
    <dbReference type="NCBI Taxonomy" id="2606630"/>
    <lineage>
        <taxon>Bacteria</taxon>
        <taxon>Bacillati</taxon>
        <taxon>Bacillota</taxon>
        <taxon>Erysipelotrichia</taxon>
        <taxon>Erysipelotrichales</taxon>
        <taxon>Erysipelotrichaceae</taxon>
        <taxon>Stecheria</taxon>
    </lineage>
</organism>
<dbReference type="SMART" id="SM00382">
    <property type="entry name" value="AAA"/>
    <property type="match status" value="1"/>
</dbReference>
<sequence length="224" mass="24993">MSAILKLEDLCYGYIDGGYKREILKHLSYSFEEGTFYTILGPSGSGKTTLLSIMAGLDKQESGHVYYQDEDIDQMGLYQYRRNKIGVVFQSYNLITYLTGLENILVAMTETDNDIPGNHKDMAYALLNMVGIANTKADRLVTHLSGGEQQRIAIARAIAANVDLIFADEPTGNLDTETEQEIIKLFQMLSEKYGKTIIAVTHSNEVSKLSDHRVLLKNGVLQDL</sequence>
<keyword evidence="5" id="KW-1185">Reference proteome</keyword>
<name>A0A7X2TFC9_9FIRM</name>
<gene>
    <name evidence="4" type="ORF">FYJ51_00070</name>
</gene>
<comment type="caution">
    <text evidence="4">The sequence shown here is derived from an EMBL/GenBank/DDBJ whole genome shotgun (WGS) entry which is preliminary data.</text>
</comment>
<dbReference type="Pfam" id="PF00005">
    <property type="entry name" value="ABC_tran"/>
    <property type="match status" value="1"/>
</dbReference>
<dbReference type="PANTHER" id="PTHR42798:SF6">
    <property type="entry name" value="CELL DIVISION ATP-BINDING PROTEIN FTSE"/>
    <property type="match status" value="1"/>
</dbReference>
<evidence type="ECO:0000313" key="5">
    <source>
        <dbReference type="Proteomes" id="UP000461880"/>
    </source>
</evidence>
<feature type="domain" description="ABC transporter" evidence="3">
    <location>
        <begin position="5"/>
        <end position="224"/>
    </location>
</feature>